<keyword evidence="3" id="KW-0808">Transferase</keyword>
<dbReference type="OrthoDB" id="72851at2759"/>
<feature type="transmembrane region" description="Helical" evidence="8">
    <location>
        <begin position="30"/>
        <end position="52"/>
    </location>
</feature>
<dbReference type="GO" id="GO:0016757">
    <property type="term" value="F:glycosyltransferase activity"/>
    <property type="evidence" value="ECO:0007669"/>
    <property type="project" value="UniProtKB-KW"/>
</dbReference>
<evidence type="ECO:0000256" key="7">
    <source>
        <dbReference type="ARBA" id="ARBA00023136"/>
    </source>
</evidence>
<keyword evidence="6" id="KW-0333">Golgi apparatus</keyword>
<sequence>MDIAVRAHLHGWKFIFLNDVEISIWKKANIIFLFFLLRKLVLPFYSFTLFLHHSSNDHVHPRGDPSRWNLYKIDFRPYYSILPIDDVKDISINL</sequence>
<evidence type="ECO:0000313" key="9">
    <source>
        <dbReference type="EMBL" id="KZV31795.1"/>
    </source>
</evidence>
<evidence type="ECO:0000256" key="8">
    <source>
        <dbReference type="SAM" id="Phobius"/>
    </source>
</evidence>
<evidence type="ECO:0000256" key="4">
    <source>
        <dbReference type="ARBA" id="ARBA00022692"/>
    </source>
</evidence>
<organism evidence="9 10">
    <name type="scientific">Dorcoceras hygrometricum</name>
    <dbReference type="NCBI Taxonomy" id="472368"/>
    <lineage>
        <taxon>Eukaryota</taxon>
        <taxon>Viridiplantae</taxon>
        <taxon>Streptophyta</taxon>
        <taxon>Embryophyta</taxon>
        <taxon>Tracheophyta</taxon>
        <taxon>Spermatophyta</taxon>
        <taxon>Magnoliopsida</taxon>
        <taxon>eudicotyledons</taxon>
        <taxon>Gunneridae</taxon>
        <taxon>Pentapetalae</taxon>
        <taxon>asterids</taxon>
        <taxon>lamiids</taxon>
        <taxon>Lamiales</taxon>
        <taxon>Gesneriaceae</taxon>
        <taxon>Didymocarpoideae</taxon>
        <taxon>Trichosporeae</taxon>
        <taxon>Loxocarpinae</taxon>
        <taxon>Dorcoceras</taxon>
    </lineage>
</organism>
<dbReference type="PANTHER" id="PTHR32044:SF44">
    <property type="entry name" value="XYLOGLUCAN GLYCOSYLTRANSFERASE 12-RELATED"/>
    <property type="match status" value="1"/>
</dbReference>
<dbReference type="PANTHER" id="PTHR32044">
    <property type="entry name" value="GLUCOMANNAN 4-BETA-MANNOSYLTRANSFERASE 9"/>
    <property type="match status" value="1"/>
</dbReference>
<evidence type="ECO:0000313" key="10">
    <source>
        <dbReference type="Proteomes" id="UP000250235"/>
    </source>
</evidence>
<proteinExistence type="predicted"/>
<dbReference type="GO" id="GO:0000139">
    <property type="term" value="C:Golgi membrane"/>
    <property type="evidence" value="ECO:0007669"/>
    <property type="project" value="UniProtKB-SubCell"/>
</dbReference>
<reference evidence="9 10" key="1">
    <citation type="journal article" date="2015" name="Proc. Natl. Acad. Sci. U.S.A.">
        <title>The resurrection genome of Boea hygrometrica: A blueprint for survival of dehydration.</title>
        <authorList>
            <person name="Xiao L."/>
            <person name="Yang G."/>
            <person name="Zhang L."/>
            <person name="Yang X."/>
            <person name="Zhao S."/>
            <person name="Ji Z."/>
            <person name="Zhou Q."/>
            <person name="Hu M."/>
            <person name="Wang Y."/>
            <person name="Chen M."/>
            <person name="Xu Y."/>
            <person name="Jin H."/>
            <person name="Xiao X."/>
            <person name="Hu G."/>
            <person name="Bao F."/>
            <person name="Hu Y."/>
            <person name="Wan P."/>
            <person name="Li L."/>
            <person name="Deng X."/>
            <person name="Kuang T."/>
            <person name="Xiang C."/>
            <person name="Zhu J.K."/>
            <person name="Oliver M.J."/>
            <person name="He Y."/>
        </authorList>
    </citation>
    <scope>NUCLEOTIDE SEQUENCE [LARGE SCALE GENOMIC DNA]</scope>
    <source>
        <strain evidence="10">cv. XS01</strain>
    </source>
</reference>
<comment type="subcellular location">
    <subcellularLocation>
        <location evidence="1">Golgi apparatus membrane</location>
    </subcellularLocation>
</comment>
<evidence type="ECO:0000256" key="2">
    <source>
        <dbReference type="ARBA" id="ARBA00022676"/>
    </source>
</evidence>
<evidence type="ECO:0000256" key="5">
    <source>
        <dbReference type="ARBA" id="ARBA00022989"/>
    </source>
</evidence>
<evidence type="ECO:0000256" key="3">
    <source>
        <dbReference type="ARBA" id="ARBA00022679"/>
    </source>
</evidence>
<protein>
    <submittedName>
        <fullName evidence="9">Uncharacterized protein</fullName>
    </submittedName>
</protein>
<keyword evidence="5 8" id="KW-1133">Transmembrane helix</keyword>
<keyword evidence="10" id="KW-1185">Reference proteome</keyword>
<dbReference type="EMBL" id="KV007453">
    <property type="protein sequence ID" value="KZV31795.1"/>
    <property type="molecule type" value="Genomic_DNA"/>
</dbReference>
<dbReference type="Proteomes" id="UP000250235">
    <property type="component" value="Unassembled WGS sequence"/>
</dbReference>
<keyword evidence="4 8" id="KW-0812">Transmembrane</keyword>
<keyword evidence="2" id="KW-0328">Glycosyltransferase</keyword>
<evidence type="ECO:0000256" key="6">
    <source>
        <dbReference type="ARBA" id="ARBA00023034"/>
    </source>
</evidence>
<gene>
    <name evidence="9" type="ORF">F511_28437</name>
</gene>
<name>A0A2Z7BCJ3_9LAMI</name>
<evidence type="ECO:0000256" key="1">
    <source>
        <dbReference type="ARBA" id="ARBA00004394"/>
    </source>
</evidence>
<dbReference type="AlphaFoldDB" id="A0A2Z7BCJ3"/>
<keyword evidence="7 8" id="KW-0472">Membrane</keyword>
<accession>A0A2Z7BCJ3</accession>